<evidence type="ECO:0008006" key="4">
    <source>
        <dbReference type="Google" id="ProtNLM"/>
    </source>
</evidence>
<name>A0AAV5TYZ2_9BILA</name>
<gene>
    <name evidence="2" type="ORF">PENTCL1PPCAC_21572</name>
</gene>
<keyword evidence="3" id="KW-1185">Reference proteome</keyword>
<dbReference type="EMBL" id="BTSX01000005">
    <property type="protein sequence ID" value="GMS99397.1"/>
    <property type="molecule type" value="Genomic_DNA"/>
</dbReference>
<dbReference type="Proteomes" id="UP001432027">
    <property type="component" value="Unassembled WGS sequence"/>
</dbReference>
<feature type="transmembrane region" description="Helical" evidence="1">
    <location>
        <begin position="31"/>
        <end position="48"/>
    </location>
</feature>
<keyword evidence="1" id="KW-0472">Membrane</keyword>
<proteinExistence type="predicted"/>
<feature type="transmembrane region" description="Helical" evidence="1">
    <location>
        <begin position="219"/>
        <end position="243"/>
    </location>
</feature>
<evidence type="ECO:0000256" key="1">
    <source>
        <dbReference type="SAM" id="Phobius"/>
    </source>
</evidence>
<dbReference type="AlphaFoldDB" id="A0AAV5TYZ2"/>
<reference evidence="2" key="1">
    <citation type="submission" date="2023-10" db="EMBL/GenBank/DDBJ databases">
        <title>Genome assembly of Pristionchus species.</title>
        <authorList>
            <person name="Yoshida K."/>
            <person name="Sommer R.J."/>
        </authorList>
    </citation>
    <scope>NUCLEOTIDE SEQUENCE</scope>
    <source>
        <strain evidence="2">RS0144</strain>
    </source>
</reference>
<evidence type="ECO:0000313" key="3">
    <source>
        <dbReference type="Proteomes" id="UP001432027"/>
    </source>
</evidence>
<keyword evidence="1" id="KW-0812">Transmembrane</keyword>
<protein>
    <recommendedName>
        <fullName evidence="4">G protein-coupled receptor</fullName>
    </recommendedName>
</protein>
<evidence type="ECO:0000313" key="2">
    <source>
        <dbReference type="EMBL" id="GMS99397.1"/>
    </source>
</evidence>
<feature type="transmembrane region" description="Helical" evidence="1">
    <location>
        <begin position="60"/>
        <end position="83"/>
    </location>
</feature>
<keyword evidence="1" id="KW-1133">Transmembrane helix</keyword>
<sequence>KQPPIDVITRNSTEWIVHEDGIFYRPKLNVVFSWLGYAFLAIIVDSSCRKSVFRKHLHNVYLILFFALIFDFLEMGMHLFFIFNRSDEEQREIWYLPTTTWKCTLGLWLYSSHFFLTYVEAMISIHRFFLKTVHVRFMYIGIGIVFALQASLLVASISFGSTEALDHHWSSVSCTSAYLLTGPTIVDILVTSLTTAITPVLSILMIINGIARNQEYSGVTAFLLISSLSMFDFLISLTSWFLSLGFVEMPEFLLDFIPSFVVVAWNMEDFRFPLLCLRATLTVSDIRRAVFSTITESITMLCSTKDNKKEEVLLKSVETDGRLDKTRLDNEIQEFDHLLSSVFAESNERNSKDHLLIREH</sequence>
<organism evidence="2 3">
    <name type="scientific">Pristionchus entomophagus</name>
    <dbReference type="NCBI Taxonomy" id="358040"/>
    <lineage>
        <taxon>Eukaryota</taxon>
        <taxon>Metazoa</taxon>
        <taxon>Ecdysozoa</taxon>
        <taxon>Nematoda</taxon>
        <taxon>Chromadorea</taxon>
        <taxon>Rhabditida</taxon>
        <taxon>Rhabditina</taxon>
        <taxon>Diplogasteromorpha</taxon>
        <taxon>Diplogasteroidea</taxon>
        <taxon>Neodiplogasteridae</taxon>
        <taxon>Pristionchus</taxon>
    </lineage>
</organism>
<feature type="non-terminal residue" evidence="2">
    <location>
        <position position="1"/>
    </location>
</feature>
<feature type="transmembrane region" description="Helical" evidence="1">
    <location>
        <begin position="188"/>
        <end position="207"/>
    </location>
</feature>
<accession>A0AAV5TYZ2</accession>
<comment type="caution">
    <text evidence="2">The sequence shown here is derived from an EMBL/GenBank/DDBJ whole genome shotgun (WGS) entry which is preliminary data.</text>
</comment>
<feature type="transmembrane region" description="Helical" evidence="1">
    <location>
        <begin position="105"/>
        <end position="125"/>
    </location>
</feature>
<feature type="transmembrane region" description="Helical" evidence="1">
    <location>
        <begin position="137"/>
        <end position="159"/>
    </location>
</feature>